<evidence type="ECO:0000256" key="2">
    <source>
        <dbReference type="SAM" id="MobiDB-lite"/>
    </source>
</evidence>
<feature type="domain" description="GYF" evidence="3">
    <location>
        <begin position="370"/>
        <end position="418"/>
    </location>
</feature>
<proteinExistence type="predicted"/>
<feature type="coiled-coil region" evidence="1">
    <location>
        <begin position="875"/>
        <end position="905"/>
    </location>
</feature>
<feature type="region of interest" description="Disordered" evidence="2">
    <location>
        <begin position="632"/>
        <end position="672"/>
    </location>
</feature>
<evidence type="ECO:0000313" key="5">
    <source>
        <dbReference type="RefSeq" id="XP_003745448.1"/>
    </source>
</evidence>
<reference evidence="5" key="1">
    <citation type="submission" date="2025-08" db="UniProtKB">
        <authorList>
            <consortium name="RefSeq"/>
        </authorList>
    </citation>
    <scope>IDENTIFICATION</scope>
</reference>
<evidence type="ECO:0000256" key="1">
    <source>
        <dbReference type="SAM" id="Coils"/>
    </source>
</evidence>
<dbReference type="InterPro" id="IPR051640">
    <property type="entry name" value="GRB10-interact_GYF"/>
</dbReference>
<feature type="compositionally biased region" description="Basic and acidic residues" evidence="2">
    <location>
        <begin position="800"/>
        <end position="823"/>
    </location>
</feature>
<keyword evidence="1" id="KW-0175">Coiled coil</keyword>
<feature type="compositionally biased region" description="Low complexity" evidence="2">
    <location>
        <begin position="997"/>
        <end position="1011"/>
    </location>
</feature>
<dbReference type="Pfam" id="PF02213">
    <property type="entry name" value="GYF"/>
    <property type="match status" value="1"/>
</dbReference>
<dbReference type="InterPro" id="IPR003169">
    <property type="entry name" value="GYF"/>
</dbReference>
<dbReference type="CTD" id="43842"/>
<organism evidence="4 5">
    <name type="scientific">Galendromus occidentalis</name>
    <name type="common">western predatory mite</name>
    <dbReference type="NCBI Taxonomy" id="34638"/>
    <lineage>
        <taxon>Eukaryota</taxon>
        <taxon>Metazoa</taxon>
        <taxon>Ecdysozoa</taxon>
        <taxon>Arthropoda</taxon>
        <taxon>Chelicerata</taxon>
        <taxon>Arachnida</taxon>
        <taxon>Acari</taxon>
        <taxon>Parasitiformes</taxon>
        <taxon>Mesostigmata</taxon>
        <taxon>Gamasina</taxon>
        <taxon>Phytoseioidea</taxon>
        <taxon>Phytoseiidae</taxon>
        <taxon>Typhlodrominae</taxon>
        <taxon>Galendromus</taxon>
    </lineage>
</organism>
<dbReference type="PANTHER" id="PTHR14445:SF36">
    <property type="entry name" value="FI03272P-RELATED"/>
    <property type="match status" value="1"/>
</dbReference>
<feature type="compositionally biased region" description="Basic and acidic residues" evidence="2">
    <location>
        <begin position="264"/>
        <end position="281"/>
    </location>
</feature>
<feature type="compositionally biased region" description="Low complexity" evidence="2">
    <location>
        <begin position="640"/>
        <end position="651"/>
    </location>
</feature>
<dbReference type="SUPFAM" id="SSF55277">
    <property type="entry name" value="GYF domain"/>
    <property type="match status" value="1"/>
</dbReference>
<dbReference type="SMART" id="SM00444">
    <property type="entry name" value="GYF"/>
    <property type="match status" value="1"/>
</dbReference>
<dbReference type="GeneID" id="100898791"/>
<keyword evidence="4" id="KW-1185">Reference proteome</keyword>
<dbReference type="GO" id="GO:0005829">
    <property type="term" value="C:cytosol"/>
    <property type="evidence" value="ECO:0007669"/>
    <property type="project" value="TreeGrafter"/>
</dbReference>
<feature type="region of interest" description="Disordered" evidence="2">
    <location>
        <begin position="126"/>
        <end position="158"/>
    </location>
</feature>
<dbReference type="PROSITE" id="PS50829">
    <property type="entry name" value="GYF"/>
    <property type="match status" value="1"/>
</dbReference>
<feature type="region of interest" description="Disordered" evidence="2">
    <location>
        <begin position="926"/>
        <end position="951"/>
    </location>
</feature>
<dbReference type="KEGG" id="goe:100898791"/>
<evidence type="ECO:0000259" key="3">
    <source>
        <dbReference type="PROSITE" id="PS50829"/>
    </source>
</evidence>
<accession>A0AAJ6QVK7</accession>
<dbReference type="CDD" id="cd00072">
    <property type="entry name" value="GYF"/>
    <property type="match status" value="1"/>
</dbReference>
<dbReference type="RefSeq" id="XP_003745448.1">
    <property type="nucleotide sequence ID" value="XM_003745400.2"/>
</dbReference>
<dbReference type="Proteomes" id="UP000694867">
    <property type="component" value="Unplaced"/>
</dbReference>
<gene>
    <name evidence="5" type="primary">LOC100898791</name>
</gene>
<feature type="region of interest" description="Disordered" evidence="2">
    <location>
        <begin position="774"/>
        <end position="837"/>
    </location>
</feature>
<dbReference type="Gene3D" id="3.30.1490.40">
    <property type="match status" value="1"/>
</dbReference>
<feature type="compositionally biased region" description="Polar residues" evidence="2">
    <location>
        <begin position="926"/>
        <end position="941"/>
    </location>
</feature>
<dbReference type="AlphaFoldDB" id="A0AAJ6QVK7"/>
<feature type="region of interest" description="Disordered" evidence="2">
    <location>
        <begin position="259"/>
        <end position="293"/>
    </location>
</feature>
<dbReference type="InterPro" id="IPR035445">
    <property type="entry name" value="GYF-like_dom_sf"/>
</dbReference>
<protein>
    <submittedName>
        <fullName evidence="5">GRB10-interacting GYF protein 2</fullName>
    </submittedName>
</protein>
<feature type="compositionally biased region" description="Polar residues" evidence="2">
    <location>
        <begin position="207"/>
        <end position="221"/>
    </location>
</feature>
<feature type="region of interest" description="Disordered" evidence="2">
    <location>
        <begin position="22"/>
        <end position="43"/>
    </location>
</feature>
<feature type="compositionally biased region" description="Basic and acidic residues" evidence="2">
    <location>
        <begin position="173"/>
        <end position="183"/>
    </location>
</feature>
<evidence type="ECO:0000313" key="4">
    <source>
        <dbReference type="Proteomes" id="UP000694867"/>
    </source>
</evidence>
<dbReference type="PANTHER" id="PTHR14445">
    <property type="entry name" value="GRB10 INTERACTING GYF PROTEIN"/>
    <property type="match status" value="1"/>
</dbReference>
<sequence length="1129" mass="123396">MAADSTCSLKFGPEWIRVLSDSSAGQAPQAQASQATPPRKYPLAKHRYGKEELIAIYEQTLYGDTVPPLSTPGFVFCDGVYIEQSQTPRSLIPMTDEEQRLWAFQRVASSRGRGRGITPAPWAAARSVGGHLQQTRNWRSPEKPISSTTQMPTSNPSQFNYWRKNSLNEDEKVPEWADEKVSDDNDNVGSFDEKGGFLSLESRGRTTENASANSSTGNSFPQRPVASADGEAHLARPTVESSIESNVCRTLMDKLSCSSPLQSAKERDSSHPQNIREKEEPLDIPTSKSIPGGPAVIQIPTVPLAEDARVCTNQSKRAQVVILGDGSVSVDSITVAAPTADQDSAPTVPSDGSLQQSARWSHANRDIAEAPLWYYKDPQGIIQGPFSSTDMLEWSTQGYFHDSLECRRACDSVFNPLGALKKVWNGRLPFVMPNLHGPIANVILPTVSTSRQNAVFNVSSVPMGLGVNSLCAVGAMNGFVAAGGASSSVVSSVSPMRALTSALHPENAYVDEANSQFNALSQRQNDFDGRSQHMANENGIDSSLIGVGHNPALGRAQQLESGSSLPENMLETPIRRSHHEDQFNQSVNNHVTADSGTGGNHRRAVISNRLIEHVTSAAPPLRARSTAALNTLEQRTDPTSSSWFSRSATSSNLGYPQETEAIPPSADSGVDRAFGASTAHHHAIAQHELPNSWLVQRKNERNAEGNQMAPAHLDEPEQVVLNKSSWNDFEYSYDISRMNPSADGDVGPAQSRNPRQQDEALLQAQNSDLEHQDNHGLYQETPEGAPFEKVAEKKKKRDRREKQQQQDDRLVRERREPADDQKKHLVQQDSSDEDADWDSGEQIAASKMASYQDVIIPAPAPAIPAWGNTSEKNMSALSLQEIQRLEEERADRERQQRQQEALKNGYYSGIKTWANAIAPIKSFDQIQKEQQASKSSATQNKHQSKGAPASYTPLSAADVVANGIGCTPTHKSSSSKATLKMSSVVKGNVAITRPSATAASNHNNNNSPTGNHNHHHTINNNGGEKSVLATETTNNEQQLIDWCAQITKGLNSYLDMPTVVSILKDVESEAEIEDYVSQFFGETLREPRQFARQFVQKRAKFNVGLASSLPKQSEWCTTGGNKKRKGAKK</sequence>
<feature type="region of interest" description="Disordered" evidence="2">
    <location>
        <begin position="173"/>
        <end position="242"/>
    </location>
</feature>
<feature type="compositionally biased region" description="Low complexity" evidence="2">
    <location>
        <begin position="22"/>
        <end position="35"/>
    </location>
</feature>
<feature type="compositionally biased region" description="Polar residues" evidence="2">
    <location>
        <begin position="145"/>
        <end position="158"/>
    </location>
</feature>
<feature type="region of interest" description="Disordered" evidence="2">
    <location>
        <begin position="997"/>
        <end position="1024"/>
    </location>
</feature>
<name>A0AAJ6QVK7_9ACAR</name>